<dbReference type="EMBL" id="CAJNJA010016043">
    <property type="protein sequence ID" value="CAE7373297.1"/>
    <property type="molecule type" value="Genomic_DNA"/>
</dbReference>
<name>A0A812Q3H8_9DINO</name>
<feature type="non-terminal residue" evidence="2">
    <location>
        <position position="134"/>
    </location>
</feature>
<dbReference type="Proteomes" id="UP000601435">
    <property type="component" value="Unassembled WGS sequence"/>
</dbReference>
<organism evidence="2 3">
    <name type="scientific">Symbiodinium necroappetens</name>
    <dbReference type="NCBI Taxonomy" id="1628268"/>
    <lineage>
        <taxon>Eukaryota</taxon>
        <taxon>Sar</taxon>
        <taxon>Alveolata</taxon>
        <taxon>Dinophyceae</taxon>
        <taxon>Suessiales</taxon>
        <taxon>Symbiodiniaceae</taxon>
        <taxon>Symbiodinium</taxon>
    </lineage>
</organism>
<evidence type="ECO:0000256" key="1">
    <source>
        <dbReference type="SAM" id="MobiDB-lite"/>
    </source>
</evidence>
<gene>
    <name evidence="2" type="primary">Kcnb2</name>
    <name evidence="2" type="ORF">SNEC2469_LOCUS10053</name>
</gene>
<dbReference type="OrthoDB" id="10527341at2759"/>
<protein>
    <submittedName>
        <fullName evidence="2">Kcnb2 protein</fullName>
    </submittedName>
</protein>
<accession>A0A812Q3H8</accession>
<evidence type="ECO:0000313" key="3">
    <source>
        <dbReference type="Proteomes" id="UP000601435"/>
    </source>
</evidence>
<feature type="region of interest" description="Disordered" evidence="1">
    <location>
        <begin position="101"/>
        <end position="134"/>
    </location>
</feature>
<keyword evidence="3" id="KW-1185">Reference proteome</keyword>
<comment type="caution">
    <text evidence="2">The sequence shown here is derived from an EMBL/GenBank/DDBJ whole genome shotgun (WGS) entry which is preliminary data.</text>
</comment>
<sequence length="134" mass="14329">ALPVGSLGTWGGGGTGGESVARLARGESCRLRPATDDDFFRLRVYRPAPLLDVVLHNGVQVRRGDRLRVEVPAGGEACVYCDTPDMLPQVIDDVSAVEEDRTTATVVSREQRESPAAGPTGLVESQFHLSSQEP</sequence>
<reference evidence="2" key="1">
    <citation type="submission" date="2021-02" db="EMBL/GenBank/DDBJ databases">
        <authorList>
            <person name="Dougan E. K."/>
            <person name="Rhodes N."/>
            <person name="Thang M."/>
            <person name="Chan C."/>
        </authorList>
    </citation>
    <scope>NUCLEOTIDE SEQUENCE</scope>
</reference>
<evidence type="ECO:0000313" key="2">
    <source>
        <dbReference type="EMBL" id="CAE7373297.1"/>
    </source>
</evidence>
<proteinExistence type="predicted"/>
<dbReference type="AlphaFoldDB" id="A0A812Q3H8"/>